<evidence type="ECO:0000313" key="2">
    <source>
        <dbReference type="Proteomes" id="UP000027142"/>
    </source>
</evidence>
<dbReference type="RefSeq" id="WP_084167498.1">
    <property type="nucleotide sequence ID" value="NZ_CP003923.1"/>
</dbReference>
<dbReference type="Pfam" id="PF11753">
    <property type="entry name" value="DUF3310"/>
    <property type="match status" value="1"/>
</dbReference>
<dbReference type="PATRIC" id="fig|1246626.3.peg.2829"/>
<accession>A0A060LYY2</accession>
<reference evidence="1 2" key="1">
    <citation type="journal article" date="2014" name="Gene">
        <title>A comparative genomic analysis of the alkalitolerant soil bacterium Bacillus lehensis G1.</title>
        <authorList>
            <person name="Noor Y.M."/>
            <person name="Samsulrizal N.H."/>
            <person name="Jema'on N.A."/>
            <person name="Low K.O."/>
            <person name="Ramli A.N."/>
            <person name="Alias N.I."/>
            <person name="Damis S.I."/>
            <person name="Fuzi S.F."/>
            <person name="Isa M.N."/>
            <person name="Murad A.M."/>
            <person name="Raih M.F."/>
            <person name="Bakar F.D."/>
            <person name="Najimudin N."/>
            <person name="Mahadi N.M."/>
            <person name="Illias R.M."/>
        </authorList>
    </citation>
    <scope>NUCLEOTIDE SEQUENCE [LARGE SCALE GENOMIC DNA]</scope>
    <source>
        <strain evidence="1 2">G1</strain>
    </source>
</reference>
<dbReference type="EMBL" id="CP003923">
    <property type="protein sequence ID" value="AIC95402.1"/>
    <property type="molecule type" value="Genomic_DNA"/>
</dbReference>
<organism evidence="1 2">
    <name type="scientific">Shouchella lehensis G1</name>
    <dbReference type="NCBI Taxonomy" id="1246626"/>
    <lineage>
        <taxon>Bacteria</taxon>
        <taxon>Bacillati</taxon>
        <taxon>Bacillota</taxon>
        <taxon>Bacilli</taxon>
        <taxon>Bacillales</taxon>
        <taxon>Bacillaceae</taxon>
        <taxon>Shouchella</taxon>
    </lineage>
</organism>
<dbReference type="Proteomes" id="UP000027142">
    <property type="component" value="Chromosome"/>
</dbReference>
<proteinExistence type="predicted"/>
<gene>
    <name evidence="1" type="ORF">BleG1_2838</name>
</gene>
<evidence type="ECO:0008006" key="3">
    <source>
        <dbReference type="Google" id="ProtNLM"/>
    </source>
</evidence>
<dbReference type="STRING" id="1246626.BleG1_2838"/>
<dbReference type="InterPro" id="IPR021739">
    <property type="entry name" value="SaV-like"/>
</dbReference>
<dbReference type="AlphaFoldDB" id="A0A060LYY2"/>
<evidence type="ECO:0000313" key="1">
    <source>
        <dbReference type="EMBL" id="AIC95402.1"/>
    </source>
</evidence>
<dbReference type="OrthoDB" id="1684418at2"/>
<dbReference type="KEGG" id="ble:BleG1_2838"/>
<dbReference type="HOGENOM" id="CLU_145435_5_2_9"/>
<dbReference type="eggNOG" id="ENOG5033BW7">
    <property type="taxonomic scope" value="Bacteria"/>
</dbReference>
<keyword evidence="2" id="KW-1185">Reference proteome</keyword>
<sequence>MKPSHYESKIDPLTYMKANMSQANYEGFLIGNVIKYVTRYPKKNGLEDLKKAADYLNKAIEMHEKDTKIDAGWMRTTFERADKQFEGEKL</sequence>
<name>A0A060LYY2_9BACI</name>
<protein>
    <recommendedName>
        <fullName evidence="3">DUF3310 domain-containing protein</fullName>
    </recommendedName>
</protein>